<proteinExistence type="predicted"/>
<gene>
    <name evidence="2" type="ORF">BSQ49_12250</name>
</gene>
<dbReference type="AlphaFoldDB" id="A0A3Q8CZK6"/>
<dbReference type="Proteomes" id="UP000314960">
    <property type="component" value="Plasmid pL11822-2"/>
</dbReference>
<protein>
    <submittedName>
        <fullName evidence="2">Uncharacterized protein</fullName>
    </submittedName>
</protein>
<feature type="region of interest" description="Disordered" evidence="1">
    <location>
        <begin position="183"/>
        <end position="204"/>
    </location>
</feature>
<keyword evidence="2" id="KW-0614">Plasmid</keyword>
<evidence type="ECO:0000256" key="1">
    <source>
        <dbReference type="SAM" id="MobiDB-lite"/>
    </source>
</evidence>
<evidence type="ECO:0000313" key="3">
    <source>
        <dbReference type="Proteomes" id="UP000314960"/>
    </source>
</evidence>
<accession>A0A3Q8CZK6</accession>
<evidence type="ECO:0000313" key="2">
    <source>
        <dbReference type="EMBL" id="AUJ31012.1"/>
    </source>
</evidence>
<organism evidence="2 3">
    <name type="scientific">Liquorilactobacillus hordei</name>
    <dbReference type="NCBI Taxonomy" id="468911"/>
    <lineage>
        <taxon>Bacteria</taxon>
        <taxon>Bacillati</taxon>
        <taxon>Bacillota</taxon>
        <taxon>Bacilli</taxon>
        <taxon>Lactobacillales</taxon>
        <taxon>Lactobacillaceae</taxon>
        <taxon>Liquorilactobacillus</taxon>
    </lineage>
</organism>
<dbReference type="RefSeq" id="WP_141055963.1">
    <property type="nucleotide sequence ID" value="NZ_CP018178.1"/>
</dbReference>
<reference evidence="2 3" key="1">
    <citation type="submission" date="2016-11" db="EMBL/GenBank/DDBJ databases">
        <title>Interaction between Lactobacillus species and yeast in water kefir.</title>
        <authorList>
            <person name="Behr J."/>
            <person name="Xu D."/>
            <person name="Vogel R.F."/>
        </authorList>
    </citation>
    <scope>NUCLEOTIDE SEQUENCE [LARGE SCALE GENOMIC DNA]</scope>
    <source>
        <strain evidence="2 3">TMW 1.1822</strain>
        <plasmid evidence="3">pl11822-2</plasmid>
    </source>
</reference>
<geneLocation type="plasmid" evidence="3">
    <name>pl11822-2</name>
</geneLocation>
<dbReference type="EMBL" id="CP018178">
    <property type="protein sequence ID" value="AUJ31012.1"/>
    <property type="molecule type" value="Genomic_DNA"/>
</dbReference>
<dbReference type="KEGG" id="lhw:BSQ49_12250"/>
<name>A0A3Q8CZK6_9LACO</name>
<sequence>MKVESWQGVNGKLVIDNNKAVAVKNDKDLLDQEKLGRVLEEKGKNVNDVRRALIRNTIKQQIKIDPLEISQAFNKSNDSLNAEKVKKLVSNKPTHQYKQIKNELRFFGESFLEGFLGFYGLKVDNALSRYERNLKVIETYELGQENEKQYFIGRAPEGKVELASKALPTRELAESELAKFYGKTAEQEETQTTKLQRGRKDDNE</sequence>